<organism evidence="1 2">
    <name type="scientific">Hyaloperonospora arabidopsidis (strain Emoy2)</name>
    <name type="common">Downy mildew agent</name>
    <name type="synonym">Peronospora arabidopsidis</name>
    <dbReference type="NCBI Taxonomy" id="559515"/>
    <lineage>
        <taxon>Eukaryota</taxon>
        <taxon>Sar</taxon>
        <taxon>Stramenopiles</taxon>
        <taxon>Oomycota</taxon>
        <taxon>Peronosporomycetes</taxon>
        <taxon>Peronosporales</taxon>
        <taxon>Peronosporaceae</taxon>
        <taxon>Hyaloperonospora</taxon>
    </lineage>
</organism>
<evidence type="ECO:0000313" key="1">
    <source>
        <dbReference type="EnsemblProtists" id="HpaP813567"/>
    </source>
</evidence>
<dbReference type="SUPFAM" id="SSF47794">
    <property type="entry name" value="Rad51 N-terminal domain-like"/>
    <property type="match status" value="1"/>
</dbReference>
<accession>M4C3A0</accession>
<dbReference type="EMBL" id="JH598157">
    <property type="status" value="NOT_ANNOTATED_CDS"/>
    <property type="molecule type" value="Genomic_DNA"/>
</dbReference>
<reference evidence="1" key="2">
    <citation type="submission" date="2015-06" db="UniProtKB">
        <authorList>
            <consortium name="EnsemblProtists"/>
        </authorList>
    </citation>
    <scope>IDENTIFICATION</scope>
    <source>
        <strain evidence="1">Emoy2</strain>
    </source>
</reference>
<keyword evidence="2" id="KW-1185">Reference proteome</keyword>
<proteinExistence type="predicted"/>
<evidence type="ECO:0000313" key="2">
    <source>
        <dbReference type="Proteomes" id="UP000011713"/>
    </source>
</evidence>
<evidence type="ECO:0008006" key="3">
    <source>
        <dbReference type="Google" id="ProtNLM"/>
    </source>
</evidence>
<dbReference type="Gene3D" id="1.10.150.20">
    <property type="entry name" value="5' to 3' exonuclease, C-terminal subdomain"/>
    <property type="match status" value="1"/>
</dbReference>
<dbReference type="GO" id="GO:0000166">
    <property type="term" value="F:nucleotide binding"/>
    <property type="evidence" value="ECO:0007669"/>
    <property type="project" value="InterPro"/>
</dbReference>
<name>M4C3A0_HYAAE</name>
<dbReference type="AlphaFoldDB" id="M4C3A0"/>
<reference evidence="2" key="1">
    <citation type="journal article" date="2010" name="Science">
        <title>Signatures of adaptation to obligate biotrophy in the Hyaloperonospora arabidopsidis genome.</title>
        <authorList>
            <person name="Baxter L."/>
            <person name="Tripathy S."/>
            <person name="Ishaque N."/>
            <person name="Boot N."/>
            <person name="Cabral A."/>
            <person name="Kemen E."/>
            <person name="Thines M."/>
            <person name="Ah-Fong A."/>
            <person name="Anderson R."/>
            <person name="Badejoko W."/>
            <person name="Bittner-Eddy P."/>
            <person name="Boore J.L."/>
            <person name="Chibucos M.C."/>
            <person name="Coates M."/>
            <person name="Dehal P."/>
            <person name="Delehaunty K."/>
            <person name="Dong S."/>
            <person name="Downton P."/>
            <person name="Dumas B."/>
            <person name="Fabro G."/>
            <person name="Fronick C."/>
            <person name="Fuerstenberg S.I."/>
            <person name="Fulton L."/>
            <person name="Gaulin E."/>
            <person name="Govers F."/>
            <person name="Hughes L."/>
            <person name="Humphray S."/>
            <person name="Jiang R.H."/>
            <person name="Judelson H."/>
            <person name="Kamoun S."/>
            <person name="Kyung K."/>
            <person name="Meijer H."/>
            <person name="Minx P."/>
            <person name="Morris P."/>
            <person name="Nelson J."/>
            <person name="Phuntumart V."/>
            <person name="Qutob D."/>
            <person name="Rehmany A."/>
            <person name="Rougon-Cardoso A."/>
            <person name="Ryden P."/>
            <person name="Torto-Alalibo T."/>
            <person name="Studholme D."/>
            <person name="Wang Y."/>
            <person name="Win J."/>
            <person name="Wood J."/>
            <person name="Clifton S.W."/>
            <person name="Rogers J."/>
            <person name="Van den Ackerveken G."/>
            <person name="Jones J.D."/>
            <person name="McDowell J.M."/>
            <person name="Beynon J."/>
            <person name="Tyler B.M."/>
        </authorList>
    </citation>
    <scope>NUCLEOTIDE SEQUENCE [LARGE SCALE GENOMIC DNA]</scope>
    <source>
        <strain evidence="2">Emoy2</strain>
    </source>
</reference>
<dbReference type="eggNOG" id="ENOG502SVKC">
    <property type="taxonomic scope" value="Eukaryota"/>
</dbReference>
<protein>
    <recommendedName>
        <fullName evidence="3">DNA recombination and repair protein Rad51-like C-terminal domain-containing protein</fullName>
    </recommendedName>
</protein>
<dbReference type="InterPro" id="IPR010995">
    <property type="entry name" value="DNA_repair_Rad51/TF_NusA_a-hlx"/>
</dbReference>
<dbReference type="Proteomes" id="UP000011713">
    <property type="component" value="Unassembled WGS sequence"/>
</dbReference>
<dbReference type="HOGENOM" id="CLU_2268998_0_0_1"/>
<dbReference type="STRING" id="559515.M4C3A0"/>
<dbReference type="EnsemblProtists" id="HpaT813567">
    <property type="protein sequence ID" value="HpaP813567"/>
    <property type="gene ID" value="HpaG813567"/>
</dbReference>
<dbReference type="InParanoid" id="M4C3A0"/>
<dbReference type="VEuPathDB" id="FungiDB:HpaG813567"/>
<sequence length="103" mass="11777">MRTPTRNYHSREKLRLAAILRVNGSDDEDDEGARSYEPIDLLQDAGINAIDIVRLKKNGFATVGQLFQVSQRKLLGMKGINEAKMDKVRGYSSFVWIKRQRPN</sequence>